<protein>
    <submittedName>
        <fullName evidence="1">Uncharacterized protein</fullName>
    </submittedName>
</protein>
<name>A0A1L5PSP9_PSEPU</name>
<dbReference type="RefSeq" id="WP_075045723.1">
    <property type="nucleotide sequence ID" value="NZ_CP018743.1"/>
</dbReference>
<evidence type="ECO:0000313" key="1">
    <source>
        <dbReference type="EMBL" id="APO83198.1"/>
    </source>
</evidence>
<gene>
    <name evidence="1" type="ORF">BL240_17745</name>
</gene>
<proteinExistence type="predicted"/>
<dbReference type="Proteomes" id="UP000185146">
    <property type="component" value="Chromosome"/>
</dbReference>
<accession>A0A1L5PSP9</accession>
<organism evidence="1 2">
    <name type="scientific">Pseudomonas putida</name>
    <name type="common">Arthrobacter siderocapsulatus</name>
    <dbReference type="NCBI Taxonomy" id="303"/>
    <lineage>
        <taxon>Bacteria</taxon>
        <taxon>Pseudomonadati</taxon>
        <taxon>Pseudomonadota</taxon>
        <taxon>Gammaproteobacteria</taxon>
        <taxon>Pseudomonadales</taxon>
        <taxon>Pseudomonadaceae</taxon>
        <taxon>Pseudomonas</taxon>
    </lineage>
</organism>
<reference evidence="1 2" key="1">
    <citation type="submission" date="2016-12" db="EMBL/GenBank/DDBJ databases">
        <title>Draft Genome Sequence of Mercury Resistant Pseudomonas DRA525.</title>
        <authorList>
            <person name="Drace K.M."/>
        </authorList>
    </citation>
    <scope>NUCLEOTIDE SEQUENCE [LARGE SCALE GENOMIC DNA]</scope>
    <source>
        <strain evidence="1 2">DRA525</strain>
    </source>
</reference>
<dbReference type="EMBL" id="CP018743">
    <property type="protein sequence ID" value="APO83198.1"/>
    <property type="molecule type" value="Genomic_DNA"/>
</dbReference>
<evidence type="ECO:0000313" key="2">
    <source>
        <dbReference type="Proteomes" id="UP000185146"/>
    </source>
</evidence>
<dbReference type="AlphaFoldDB" id="A0A1L5PSP9"/>
<sequence>MTFNKEKALEDFDDFLFIMDDQLEWLELEAARRDITLNLNATCFPELENLFDLLSKDETKDMTSRLIVTFARYLGEAVRVRYGGKWTLPLDDPHNVNFNTPVITGHSPIEGLEFSPIFVMRGYSLKRIKGMLKRAVDADITPTPIDLDNLIEKDPTRNDLN</sequence>